<accession>A0ABY7KPX1</accession>
<dbReference type="Gene3D" id="3.30.200.20">
    <property type="entry name" value="Phosphorylase Kinase, domain 1"/>
    <property type="match status" value="1"/>
</dbReference>
<organism evidence="2 3">
    <name type="scientific">Streptomyces cinnabarinus</name>
    <dbReference type="NCBI Taxonomy" id="67287"/>
    <lineage>
        <taxon>Bacteria</taxon>
        <taxon>Bacillati</taxon>
        <taxon>Actinomycetota</taxon>
        <taxon>Actinomycetes</taxon>
        <taxon>Kitasatosporales</taxon>
        <taxon>Streptomycetaceae</taxon>
        <taxon>Streptomyces</taxon>
    </lineage>
</organism>
<keyword evidence="3" id="KW-1185">Reference proteome</keyword>
<dbReference type="SUPFAM" id="SSF56112">
    <property type="entry name" value="Protein kinase-like (PK-like)"/>
    <property type="match status" value="1"/>
</dbReference>
<evidence type="ECO:0000313" key="3">
    <source>
        <dbReference type="Proteomes" id="UP001164439"/>
    </source>
</evidence>
<dbReference type="InterPro" id="IPR002575">
    <property type="entry name" value="Aminoglycoside_PTrfase"/>
</dbReference>
<dbReference type="Pfam" id="PF01636">
    <property type="entry name" value="APH"/>
    <property type="match status" value="1"/>
</dbReference>
<dbReference type="Proteomes" id="UP001164439">
    <property type="component" value="Chromosome"/>
</dbReference>
<dbReference type="EMBL" id="CP114413">
    <property type="protein sequence ID" value="WAZ26625.1"/>
    <property type="molecule type" value="Genomic_DNA"/>
</dbReference>
<gene>
    <name evidence="2" type="ORF">STRCI_008223</name>
</gene>
<sequence>MSSADIVGIDAGALGRWFAALGVDFAGTLAVERIWLGQSNLTYLVRDQDGRSWVLRRPPVGRLLASTPNVAREAAEIGVSEPSIHGSSVAGCSSCALRGRRASRPIEADT</sequence>
<dbReference type="RefSeq" id="WP_269664111.1">
    <property type="nucleotide sequence ID" value="NZ_CP114413.1"/>
</dbReference>
<reference evidence="2" key="1">
    <citation type="submission" date="2022-12" db="EMBL/GenBank/DDBJ databases">
        <authorList>
            <person name="Ruckert C."/>
            <person name="Busche T."/>
            <person name="Kalinowski J."/>
            <person name="Wittmann C."/>
        </authorList>
    </citation>
    <scope>NUCLEOTIDE SEQUENCE</scope>
    <source>
        <strain evidence="2">DSM 40467</strain>
    </source>
</reference>
<name>A0ABY7KPX1_9ACTN</name>
<feature type="domain" description="Aminoglycoside phosphotransferase" evidence="1">
    <location>
        <begin position="31"/>
        <end position="75"/>
    </location>
</feature>
<evidence type="ECO:0000259" key="1">
    <source>
        <dbReference type="Pfam" id="PF01636"/>
    </source>
</evidence>
<evidence type="ECO:0000313" key="2">
    <source>
        <dbReference type="EMBL" id="WAZ26625.1"/>
    </source>
</evidence>
<dbReference type="InterPro" id="IPR011009">
    <property type="entry name" value="Kinase-like_dom_sf"/>
</dbReference>
<proteinExistence type="predicted"/>
<protein>
    <recommendedName>
        <fullName evidence="1">Aminoglycoside phosphotransferase domain-containing protein</fullName>
    </recommendedName>
</protein>